<evidence type="ECO:0000313" key="15">
    <source>
        <dbReference type="EMBL" id="ALJ93755.1"/>
    </source>
</evidence>
<dbReference type="Pfam" id="PF00119">
    <property type="entry name" value="ATP-synt_A"/>
    <property type="match status" value="1"/>
</dbReference>
<evidence type="ECO:0000256" key="2">
    <source>
        <dbReference type="ARBA" id="ARBA00004141"/>
    </source>
</evidence>
<evidence type="ECO:0000256" key="10">
    <source>
        <dbReference type="ARBA" id="ARBA00023065"/>
    </source>
</evidence>
<evidence type="ECO:0000256" key="7">
    <source>
        <dbReference type="ARBA" id="ARBA00022692"/>
    </source>
</evidence>
<keyword evidence="6" id="KW-0138">CF(0)</keyword>
<evidence type="ECO:0000256" key="4">
    <source>
        <dbReference type="ARBA" id="ARBA00011648"/>
    </source>
</evidence>
<dbReference type="NCBIfam" id="TIGR01131">
    <property type="entry name" value="ATP_synt_6_or_A"/>
    <property type="match status" value="1"/>
</dbReference>
<gene>
    <name evidence="15" type="primary">ATP6</name>
</gene>
<keyword evidence="7 14" id="KW-0812">Transmembrane</keyword>
<sequence length="221" mass="25595">MAPNLFSIFDPSSSLHFSLNWMSLVFMVLFIPQSLWLIPSRQNSPLSILTMKLFNEFKIILNNTLVKSVSMFTAIFTFILMNNFISLFPYIFTSTAHLSISLAMSLPMWLSFMFFGWLNNTNNMFNHLVPQGTPSILMPFMVVIESISNLIRPLTLAVRLSANMIAGHLLLTLLSSTATKVYFIILYYSLLLNYLLLFYKYEWQYSKLTYSLFLDHFIALK</sequence>
<feature type="transmembrane region" description="Helical" evidence="14">
    <location>
        <begin position="20"/>
        <end position="38"/>
    </location>
</feature>
<dbReference type="SUPFAM" id="SSF81336">
    <property type="entry name" value="F1F0 ATP synthase subunit A"/>
    <property type="match status" value="1"/>
</dbReference>
<evidence type="ECO:0000256" key="13">
    <source>
        <dbReference type="RuleBase" id="RU004450"/>
    </source>
</evidence>
<proteinExistence type="inferred from homology"/>
<geneLocation type="mitochondrion" evidence="15"/>
<evidence type="ECO:0000256" key="14">
    <source>
        <dbReference type="SAM" id="Phobius"/>
    </source>
</evidence>
<dbReference type="PANTHER" id="PTHR11410">
    <property type="entry name" value="ATP SYNTHASE SUBUNIT A"/>
    <property type="match status" value="1"/>
</dbReference>
<keyword evidence="9 14" id="KW-1133">Transmembrane helix</keyword>
<evidence type="ECO:0000256" key="3">
    <source>
        <dbReference type="ARBA" id="ARBA00006810"/>
    </source>
</evidence>
<dbReference type="InterPro" id="IPR035908">
    <property type="entry name" value="F0_ATP_A_sf"/>
</dbReference>
<evidence type="ECO:0000256" key="8">
    <source>
        <dbReference type="ARBA" id="ARBA00022781"/>
    </source>
</evidence>
<protein>
    <recommendedName>
        <fullName evidence="13">ATP synthase subunit a</fullName>
    </recommendedName>
</protein>
<dbReference type="GO" id="GO:0045259">
    <property type="term" value="C:proton-transporting ATP synthase complex"/>
    <property type="evidence" value="ECO:0007669"/>
    <property type="project" value="UniProtKB-KW"/>
</dbReference>
<evidence type="ECO:0000256" key="11">
    <source>
        <dbReference type="ARBA" id="ARBA00023136"/>
    </source>
</evidence>
<evidence type="ECO:0000256" key="9">
    <source>
        <dbReference type="ARBA" id="ARBA00022989"/>
    </source>
</evidence>
<keyword evidence="8" id="KW-0375">Hydrogen ion transport</keyword>
<evidence type="ECO:0000256" key="1">
    <source>
        <dbReference type="ARBA" id="ARBA00002070"/>
    </source>
</evidence>
<dbReference type="GO" id="GO:0046933">
    <property type="term" value="F:proton-transporting ATP synthase activity, rotational mechanism"/>
    <property type="evidence" value="ECO:0007669"/>
    <property type="project" value="TreeGrafter"/>
</dbReference>
<dbReference type="PROSITE" id="PS00449">
    <property type="entry name" value="ATPASE_A"/>
    <property type="match status" value="1"/>
</dbReference>
<reference evidence="15" key="1">
    <citation type="submission" date="2015-04" db="EMBL/GenBank/DDBJ databases">
        <title>The complete mitochondrial genome of Megaspilidae sp.</title>
        <authorList>
            <person name="Wei S.J."/>
            <person name="Wu Q.L."/>
        </authorList>
    </citation>
    <scope>NUCLEOTIDE SEQUENCE</scope>
</reference>
<dbReference type="EMBL" id="KR270644">
    <property type="protein sequence ID" value="ALJ93755.1"/>
    <property type="molecule type" value="Genomic_DNA"/>
</dbReference>
<keyword evidence="10" id="KW-0406">Ion transport</keyword>
<dbReference type="CDD" id="cd00310">
    <property type="entry name" value="ATP-synt_Fo_a_6"/>
    <property type="match status" value="1"/>
</dbReference>
<comment type="similarity">
    <text evidence="3">Belongs to the ATPase A chain family.</text>
</comment>
<keyword evidence="11 14" id="KW-0472">Membrane</keyword>
<dbReference type="InterPro" id="IPR000568">
    <property type="entry name" value="ATP_synth_F0_asu"/>
</dbReference>
<feature type="transmembrane region" description="Helical" evidence="14">
    <location>
        <begin position="87"/>
        <end position="118"/>
    </location>
</feature>
<accession>A0A342I4F4</accession>
<dbReference type="PRINTS" id="PR00123">
    <property type="entry name" value="ATPASEA"/>
</dbReference>
<dbReference type="GO" id="GO:0005743">
    <property type="term" value="C:mitochondrial inner membrane"/>
    <property type="evidence" value="ECO:0007669"/>
    <property type="project" value="UniProtKB-SubCell"/>
</dbReference>
<keyword evidence="12" id="KW-0066">ATP synthesis</keyword>
<comment type="function">
    <text evidence="1">Mitochondrial membrane ATP synthase (F(1)F(0) ATP synthase or Complex V) produces ATP from ADP in the presence of a proton gradient across the membrane which is generated by electron transport complexes of the respiratory chain. F-type ATPases consist of two structural domains, F(1) - containing the extramembraneous catalytic core and F(0) - containing the membrane proton channel, linked together by a central stalk and a peripheral stalk. During catalysis, ATP synthesis in the catalytic domain of F(1) is coupled via a rotary mechanism of the central stalk subunits to proton translocation. Key component of the proton channel; it may play a direct role in the translocation of protons across the membrane.</text>
</comment>
<dbReference type="Gene3D" id="1.20.120.220">
    <property type="entry name" value="ATP synthase, F0 complex, subunit A"/>
    <property type="match status" value="1"/>
</dbReference>
<dbReference type="PANTHER" id="PTHR11410:SF0">
    <property type="entry name" value="ATP SYNTHASE SUBUNIT A"/>
    <property type="match status" value="1"/>
</dbReference>
<evidence type="ECO:0000256" key="5">
    <source>
        <dbReference type="ARBA" id="ARBA00022448"/>
    </source>
</evidence>
<name>A0A342I4F4_9HYME</name>
<organism evidence="15">
    <name type="scientific">Megaspilidae sp. SJW-2015</name>
    <dbReference type="NCBI Taxonomy" id="1738630"/>
    <lineage>
        <taxon>Eukaryota</taxon>
        <taxon>Metazoa</taxon>
        <taxon>Ecdysozoa</taxon>
        <taxon>Arthropoda</taxon>
        <taxon>Hexapoda</taxon>
        <taxon>Insecta</taxon>
        <taxon>Pterygota</taxon>
        <taxon>Neoptera</taxon>
        <taxon>Endopterygota</taxon>
        <taxon>Hymenoptera</taxon>
        <taxon>Apocrita</taxon>
        <taxon>Ceraphronoidea</taxon>
        <taxon>Megaspilidae</taxon>
    </lineage>
</organism>
<keyword evidence="5" id="KW-0813">Transport</keyword>
<comment type="subcellular location">
    <subcellularLocation>
        <location evidence="2">Membrane</location>
        <topology evidence="2">Multi-pass membrane protein</topology>
    </subcellularLocation>
    <subcellularLocation>
        <location evidence="13">Mitochondrion inner membrane</location>
        <topology evidence="13">Multi-pass membrane protein</topology>
    </subcellularLocation>
</comment>
<evidence type="ECO:0000256" key="12">
    <source>
        <dbReference type="ARBA" id="ARBA00023310"/>
    </source>
</evidence>
<dbReference type="InterPro" id="IPR023011">
    <property type="entry name" value="ATP_synth_F0_asu_AS"/>
</dbReference>
<comment type="subunit">
    <text evidence="4">F-type ATPases have 2 components, CF(1) - the catalytic core - and CF(0) - the membrane proton channel. CF(1) has five subunits: alpha(3), beta(3), gamma(1), delta(1), epsilon(1). CF(0) has three main subunits: a, b and c.</text>
</comment>
<evidence type="ECO:0000256" key="6">
    <source>
        <dbReference type="ARBA" id="ARBA00022547"/>
    </source>
</evidence>
<dbReference type="InterPro" id="IPR045083">
    <property type="entry name" value="ATP_synth_F0_asu_bact/mt"/>
</dbReference>
<keyword evidence="15" id="KW-0496">Mitochondrion</keyword>
<feature type="transmembrane region" description="Helical" evidence="14">
    <location>
        <begin position="59"/>
        <end position="81"/>
    </location>
</feature>
<dbReference type="AlphaFoldDB" id="A0A342I4F4"/>